<organism evidence="1 2">
    <name type="scientific">Flavobacterium limnosediminis JC2902</name>
    <dbReference type="NCBI Taxonomy" id="1341181"/>
    <lineage>
        <taxon>Bacteria</taxon>
        <taxon>Pseudomonadati</taxon>
        <taxon>Bacteroidota</taxon>
        <taxon>Flavobacteriia</taxon>
        <taxon>Flavobacteriales</taxon>
        <taxon>Flavobacteriaceae</taxon>
        <taxon>Flavobacterium</taxon>
    </lineage>
</organism>
<evidence type="ECO:0000313" key="2">
    <source>
        <dbReference type="Proteomes" id="UP000018004"/>
    </source>
</evidence>
<dbReference type="AlphaFoldDB" id="V6SPP2"/>
<evidence type="ECO:0000313" key="1">
    <source>
        <dbReference type="EMBL" id="ESU28424.1"/>
    </source>
</evidence>
<dbReference type="Proteomes" id="UP000018004">
    <property type="component" value="Unassembled WGS sequence"/>
</dbReference>
<proteinExistence type="predicted"/>
<reference evidence="1 2" key="1">
    <citation type="submission" date="2013-08" db="EMBL/GenBank/DDBJ databases">
        <title>Flavobacterium limnosediminis JC2902 genome sequencing.</title>
        <authorList>
            <person name="Lee K."/>
            <person name="Yi H."/>
            <person name="Park S."/>
            <person name="Chun J."/>
        </authorList>
    </citation>
    <scope>NUCLEOTIDE SEQUENCE [LARGE SCALE GENOMIC DNA]</scope>
    <source>
        <strain evidence="1 2">JC2902</strain>
    </source>
</reference>
<gene>
    <name evidence="1" type="ORF">FLJC2902T_17850</name>
</gene>
<sequence length="37" mass="4553">MILYKYDFDLKLVLISKKHKKTALQMQKRLLNKLNQF</sequence>
<name>V6SPP2_9FLAO</name>
<comment type="caution">
    <text evidence="1">The sequence shown here is derived from an EMBL/GenBank/DDBJ whole genome shotgun (WGS) entry which is preliminary data.</text>
</comment>
<protein>
    <submittedName>
        <fullName evidence="1">Uncharacterized protein</fullName>
    </submittedName>
</protein>
<accession>V6SPP2</accession>
<dbReference type="EMBL" id="AVGG01000007">
    <property type="protein sequence ID" value="ESU28424.1"/>
    <property type="molecule type" value="Genomic_DNA"/>
</dbReference>
<keyword evidence="2" id="KW-1185">Reference proteome</keyword>